<dbReference type="SUPFAM" id="SSF159659">
    <property type="entry name" value="Cgl1923-like"/>
    <property type="match status" value="1"/>
</dbReference>
<organism evidence="2 3">
    <name type="scientific">Methanobacterium congolense</name>
    <dbReference type="NCBI Taxonomy" id="118062"/>
    <lineage>
        <taxon>Archaea</taxon>
        <taxon>Methanobacteriati</taxon>
        <taxon>Methanobacteriota</taxon>
        <taxon>Methanomada group</taxon>
        <taxon>Methanobacteria</taxon>
        <taxon>Methanobacteriales</taxon>
        <taxon>Methanobacteriaceae</taxon>
        <taxon>Methanobacterium</taxon>
    </lineage>
</organism>
<gene>
    <name evidence="2" type="ORF">MCBB_2195</name>
</gene>
<dbReference type="GeneID" id="30413029"/>
<evidence type="ECO:0008006" key="4">
    <source>
        <dbReference type="Google" id="ProtNLM"/>
    </source>
</evidence>
<accession>A0A1D3L516</accession>
<dbReference type="InterPro" id="IPR038389">
    <property type="entry name" value="PSMG2_sf"/>
</dbReference>
<name>A0A1D3L516_9EURY</name>
<dbReference type="Pfam" id="PF09754">
    <property type="entry name" value="PAC2"/>
    <property type="match status" value="1"/>
</dbReference>
<feature type="coiled-coil region" evidence="1">
    <location>
        <begin position="209"/>
        <end position="236"/>
    </location>
</feature>
<dbReference type="NCBIfam" id="TIGR00162">
    <property type="entry name" value="proteasome assembly chaperone family protein"/>
    <property type="match status" value="1"/>
</dbReference>
<evidence type="ECO:0000256" key="1">
    <source>
        <dbReference type="SAM" id="Coils"/>
    </source>
</evidence>
<dbReference type="PANTHER" id="PTHR35610:SF7">
    <property type="entry name" value="3-ISOPROPYLMALATE DEHYDRATASE"/>
    <property type="match status" value="1"/>
</dbReference>
<evidence type="ECO:0000313" key="2">
    <source>
        <dbReference type="EMBL" id="SCG86734.1"/>
    </source>
</evidence>
<dbReference type="RefSeq" id="WP_071907767.1">
    <property type="nucleotide sequence ID" value="NZ_LT607756.1"/>
</dbReference>
<dbReference type="AlphaFoldDB" id="A0A1D3L516"/>
<reference evidence="2 3" key="1">
    <citation type="submission" date="2016-08" db="EMBL/GenBank/DDBJ databases">
        <authorList>
            <person name="Seilhamer J.J."/>
        </authorList>
    </citation>
    <scope>NUCLEOTIDE SEQUENCE [LARGE SCALE GENOMIC DNA]</scope>
    <source>
        <strain evidence="2">Buetzberg</strain>
    </source>
</reference>
<proteinExistence type="predicted"/>
<protein>
    <recommendedName>
        <fullName evidence="4">PAC2 family protein</fullName>
    </recommendedName>
</protein>
<sequence>MDGTFIKMIKDVELQEPIFIEALPGIGHVGKLVAEHMIHELDAEKFAELYSTSFPPQVFVDENGIIEPMKNEFYCLKSQGESERDYIILVGNTQGLSPEGQYEICGTIMDFVAGYGVNEMFTLGGLGTGQPVEKPKVFGAATTSELAEKLKEHEVTLRSADGGIIGASGLLLGLGMTKGITGACLMGETPGYFIDADASKAVLKVLLKLLEMDLDIAKLEERAEETRKMISKAQQMEKEVTERMNIVPGEEDLRYIG</sequence>
<dbReference type="STRING" id="118062.MCBB_2195"/>
<dbReference type="InterPro" id="IPR004426">
    <property type="entry name" value="MJ1210-like"/>
</dbReference>
<dbReference type="InterPro" id="IPR019151">
    <property type="entry name" value="Proteasome_assmbl_chaperone_2"/>
</dbReference>
<dbReference type="Gene3D" id="3.40.50.10900">
    <property type="entry name" value="PAC-like subunit"/>
    <property type="match status" value="1"/>
</dbReference>
<evidence type="ECO:0000313" key="3">
    <source>
        <dbReference type="Proteomes" id="UP000094707"/>
    </source>
</evidence>
<dbReference type="OrthoDB" id="31247at2157"/>
<dbReference type="PANTHER" id="PTHR35610">
    <property type="entry name" value="3-ISOPROPYLMALATE DEHYDRATASE-RELATED"/>
    <property type="match status" value="1"/>
</dbReference>
<keyword evidence="3" id="KW-1185">Reference proteome</keyword>
<dbReference type="Proteomes" id="UP000094707">
    <property type="component" value="Chromosome I"/>
</dbReference>
<keyword evidence="1" id="KW-0175">Coiled coil</keyword>
<dbReference type="KEGG" id="mcub:MCBB_2195"/>
<dbReference type="PATRIC" id="fig|129848.4.peg.2240"/>
<dbReference type="EMBL" id="LT607756">
    <property type="protein sequence ID" value="SCG86734.1"/>
    <property type="molecule type" value="Genomic_DNA"/>
</dbReference>